<dbReference type="EMBL" id="KR029601">
    <property type="protein sequence ID" value="AKH48195.1"/>
    <property type="molecule type" value="Genomic_DNA"/>
</dbReference>
<organism evidence="2">
    <name type="scientific">uncultured marine virus</name>
    <dbReference type="NCBI Taxonomy" id="186617"/>
    <lineage>
        <taxon>Viruses</taxon>
        <taxon>environmental samples</taxon>
    </lineage>
</organism>
<protein>
    <submittedName>
        <fullName evidence="2">Uncharacterized protein</fullName>
    </submittedName>
</protein>
<feature type="compositionally biased region" description="Basic residues" evidence="1">
    <location>
        <begin position="57"/>
        <end position="71"/>
    </location>
</feature>
<sequence>MHARRLAELFFSPVASTTSARVPEAFHAAMNSEVEQITGSPAVPAPVRSGRLVRGSQGRRAHRAPSGAYRH</sequence>
<feature type="region of interest" description="Disordered" evidence="1">
    <location>
        <begin position="40"/>
        <end position="71"/>
    </location>
</feature>
<reference evidence="2" key="2">
    <citation type="submission" date="2015-03" db="EMBL/GenBank/DDBJ databases">
        <authorList>
            <person name="Chow C.-E.T."/>
            <person name="Winget D.M."/>
            <person name="White R.A.III."/>
            <person name="Hallam S.J."/>
            <person name="Suttle C.A."/>
        </authorList>
    </citation>
    <scope>NUCLEOTIDE SEQUENCE</scope>
    <source>
        <strain evidence="2">Oxic1_6</strain>
    </source>
</reference>
<evidence type="ECO:0000313" key="2">
    <source>
        <dbReference type="EMBL" id="AKH48195.1"/>
    </source>
</evidence>
<reference evidence="2" key="1">
    <citation type="journal article" date="2015" name="Front. Microbiol.">
        <title>Combining genomic sequencing methods to explore viral diversity and reveal potential virus-host interactions.</title>
        <authorList>
            <person name="Chow C.E."/>
            <person name="Winget D.M."/>
            <person name="White R.A.III."/>
            <person name="Hallam S.J."/>
            <person name="Suttle C.A."/>
        </authorList>
    </citation>
    <scope>NUCLEOTIDE SEQUENCE</scope>
    <source>
        <strain evidence="2">Oxic1_6</strain>
    </source>
</reference>
<evidence type="ECO:0000256" key="1">
    <source>
        <dbReference type="SAM" id="MobiDB-lite"/>
    </source>
</evidence>
<proteinExistence type="predicted"/>
<accession>A0A0F7L8E3</accession>
<name>A0A0F7L8E3_9VIRU</name>